<reference evidence="1 2" key="1">
    <citation type="submission" date="2021-06" db="EMBL/GenBank/DDBJ databases">
        <title>Caerostris darwini draft genome.</title>
        <authorList>
            <person name="Kono N."/>
            <person name="Arakawa K."/>
        </authorList>
    </citation>
    <scope>NUCLEOTIDE SEQUENCE [LARGE SCALE GENOMIC DNA]</scope>
</reference>
<keyword evidence="2" id="KW-1185">Reference proteome</keyword>
<accession>A0AAV4X6J3</accession>
<gene>
    <name evidence="1" type="ORF">CDAR_549321</name>
</gene>
<evidence type="ECO:0000313" key="2">
    <source>
        <dbReference type="Proteomes" id="UP001054837"/>
    </source>
</evidence>
<evidence type="ECO:0000313" key="1">
    <source>
        <dbReference type="EMBL" id="GIY90837.1"/>
    </source>
</evidence>
<comment type="caution">
    <text evidence="1">The sequence shown here is derived from an EMBL/GenBank/DDBJ whole genome shotgun (WGS) entry which is preliminary data.</text>
</comment>
<protein>
    <submittedName>
        <fullName evidence="1">Uncharacterized protein</fullName>
    </submittedName>
</protein>
<organism evidence="1 2">
    <name type="scientific">Caerostris darwini</name>
    <dbReference type="NCBI Taxonomy" id="1538125"/>
    <lineage>
        <taxon>Eukaryota</taxon>
        <taxon>Metazoa</taxon>
        <taxon>Ecdysozoa</taxon>
        <taxon>Arthropoda</taxon>
        <taxon>Chelicerata</taxon>
        <taxon>Arachnida</taxon>
        <taxon>Araneae</taxon>
        <taxon>Araneomorphae</taxon>
        <taxon>Entelegynae</taxon>
        <taxon>Araneoidea</taxon>
        <taxon>Araneidae</taxon>
        <taxon>Caerostris</taxon>
    </lineage>
</organism>
<dbReference type="AlphaFoldDB" id="A0AAV4X6J3"/>
<sequence>MTESKDQIRKDMCLKLKQSEFLEDFPSSTLQSTLLCTSKVIQLDFNLNGGHVSFQDNFKNVLRVNKEARNNASKDMPLEAHHGNPANKTIDECFKFKKLRFQSDSIDDGMKKCGDQPKSSAVHEKRKETSCQCGHPLEDSDCPQWNPIRKLYFPTNFRNTDMKLLLFNAKSKQGLKEIMKIILQKALQPNEDSDN</sequence>
<dbReference type="Proteomes" id="UP001054837">
    <property type="component" value="Unassembled WGS sequence"/>
</dbReference>
<proteinExistence type="predicted"/>
<name>A0AAV4X6J3_9ARAC</name>
<dbReference type="EMBL" id="BPLQ01015722">
    <property type="protein sequence ID" value="GIY90837.1"/>
    <property type="molecule type" value="Genomic_DNA"/>
</dbReference>